<evidence type="ECO:0000313" key="2">
    <source>
        <dbReference type="EMBL" id="MBB5328654.1"/>
    </source>
</evidence>
<sequence>MKALNEIEAVRSPEESQSASSRRSFLKGAALTGAATFAAVGALSTTVSAEQQEETDSMQYEHEHLKKSDRDILIAAQIAEALAVTTYSNIINISPFFKSIPDDDQGYLIGARQEEMSHYLLEQSVTDQFTPFTQFFYPKKMFSDAQTTLNILVTLEDAFIAAYLVGVRNFSTRNLRVTAARIMGIESDHRTLARVVGGDVTPQFGGPIKSITGIQGVAESIAPPNNNGYERTLCWTSIDQALTALTPFVNFNAAKAAGFDTAQSFPFEPFTPTLPNPLGAFVSFSGC</sequence>
<dbReference type="Pfam" id="PF13668">
    <property type="entry name" value="Ferritin_2"/>
    <property type="match status" value="1"/>
</dbReference>
<dbReference type="PROSITE" id="PS51318">
    <property type="entry name" value="TAT"/>
    <property type="match status" value="1"/>
</dbReference>
<comment type="caution">
    <text evidence="2">The sequence shown here is derived from an EMBL/GenBank/DDBJ whole genome shotgun (WGS) entry which is preliminary data.</text>
</comment>
<evidence type="ECO:0000256" key="1">
    <source>
        <dbReference type="SAM" id="MobiDB-lite"/>
    </source>
</evidence>
<keyword evidence="3" id="KW-1185">Reference proteome</keyword>
<reference evidence="2 3" key="1">
    <citation type="submission" date="2020-08" db="EMBL/GenBank/DDBJ databases">
        <title>Genomic Encyclopedia of Type Strains, Phase IV (KMG-V): Genome sequencing to study the core and pangenomes of soil and plant-associated prokaryotes.</title>
        <authorList>
            <person name="Whitman W."/>
        </authorList>
    </citation>
    <scope>NUCLEOTIDE SEQUENCE [LARGE SCALE GENOMIC DNA]</scope>
    <source>
        <strain evidence="2 3">X5P2</strain>
    </source>
</reference>
<organism evidence="2 3">
    <name type="scientific">Tunturiibacter gelidiferens</name>
    <dbReference type="NCBI Taxonomy" id="3069689"/>
    <lineage>
        <taxon>Bacteria</taxon>
        <taxon>Pseudomonadati</taxon>
        <taxon>Acidobacteriota</taxon>
        <taxon>Terriglobia</taxon>
        <taxon>Terriglobales</taxon>
        <taxon>Acidobacteriaceae</taxon>
        <taxon>Tunturiibacter</taxon>
    </lineage>
</organism>
<protein>
    <recommendedName>
        <fullName evidence="4">Ferritin-like domain-containing protein</fullName>
    </recommendedName>
</protein>
<dbReference type="AlphaFoldDB" id="A0A9X0QE94"/>
<gene>
    <name evidence="2" type="ORF">HDF14_002264</name>
</gene>
<proteinExistence type="predicted"/>
<name>A0A9X0QE94_9BACT</name>
<dbReference type="EMBL" id="JACHEB010000004">
    <property type="protein sequence ID" value="MBB5328654.1"/>
    <property type="molecule type" value="Genomic_DNA"/>
</dbReference>
<accession>A0A9X0QE94</accession>
<evidence type="ECO:0000313" key="3">
    <source>
        <dbReference type="Proteomes" id="UP000535182"/>
    </source>
</evidence>
<feature type="region of interest" description="Disordered" evidence="1">
    <location>
        <begin position="1"/>
        <end position="23"/>
    </location>
</feature>
<evidence type="ECO:0008006" key="4">
    <source>
        <dbReference type="Google" id="ProtNLM"/>
    </source>
</evidence>
<dbReference type="RefSeq" id="WP_183976325.1">
    <property type="nucleotide sequence ID" value="NZ_JACHEB010000004.1"/>
</dbReference>
<dbReference type="Proteomes" id="UP000535182">
    <property type="component" value="Unassembled WGS sequence"/>
</dbReference>
<dbReference type="InterPro" id="IPR006311">
    <property type="entry name" value="TAT_signal"/>
</dbReference>